<evidence type="ECO:0000256" key="1">
    <source>
        <dbReference type="SAM" id="MobiDB-lite"/>
    </source>
</evidence>
<sequence>MQPHRERTKIRLRCWAEVFTLDQKIVERIAGVVKAAEKQRLFSPKKKKLKSQLTASPNKVIEILEERDFDEGAASVDDDEGNTTSSNFVNLQKKRELDRELREEMTQKMLSSDYQFMNRKRKQLPTFAKKQVR</sequence>
<dbReference type="AlphaFoldDB" id="A0A0R3SAK4"/>
<gene>
    <name evidence="2" type="ORF">HDID_LOCUS1389</name>
</gene>
<evidence type="ECO:0000313" key="2">
    <source>
        <dbReference type="EMBL" id="VDL18850.1"/>
    </source>
</evidence>
<feature type="region of interest" description="Disordered" evidence="1">
    <location>
        <begin position="72"/>
        <end position="91"/>
    </location>
</feature>
<protein>
    <submittedName>
        <fullName evidence="4">RRP15-like protein</fullName>
    </submittedName>
</protein>
<reference evidence="4" key="1">
    <citation type="submission" date="2017-02" db="UniProtKB">
        <authorList>
            <consortium name="WormBaseParasite"/>
        </authorList>
    </citation>
    <scope>IDENTIFICATION</scope>
</reference>
<feature type="region of interest" description="Disordered" evidence="1">
    <location>
        <begin position="112"/>
        <end position="133"/>
    </location>
</feature>
<evidence type="ECO:0000313" key="4">
    <source>
        <dbReference type="WBParaSite" id="HDID_0000138801-mRNA-1"/>
    </source>
</evidence>
<accession>A0A0R3SAK4</accession>
<reference evidence="2 3" key="2">
    <citation type="submission" date="2018-11" db="EMBL/GenBank/DDBJ databases">
        <authorList>
            <consortium name="Pathogen Informatics"/>
        </authorList>
    </citation>
    <scope>NUCLEOTIDE SEQUENCE [LARGE SCALE GENOMIC DNA]</scope>
</reference>
<dbReference type="EMBL" id="UYSG01000252">
    <property type="protein sequence ID" value="VDL18850.1"/>
    <property type="molecule type" value="Genomic_DNA"/>
</dbReference>
<feature type="compositionally biased region" description="Acidic residues" evidence="1">
    <location>
        <begin position="72"/>
        <end position="81"/>
    </location>
</feature>
<dbReference type="WBParaSite" id="HDID_0000138801-mRNA-1">
    <property type="protein sequence ID" value="HDID_0000138801-mRNA-1"/>
    <property type="gene ID" value="HDID_0000138801"/>
</dbReference>
<evidence type="ECO:0000313" key="3">
    <source>
        <dbReference type="Proteomes" id="UP000274504"/>
    </source>
</evidence>
<proteinExistence type="predicted"/>
<organism evidence="4">
    <name type="scientific">Hymenolepis diminuta</name>
    <name type="common">Rat tapeworm</name>
    <dbReference type="NCBI Taxonomy" id="6216"/>
    <lineage>
        <taxon>Eukaryota</taxon>
        <taxon>Metazoa</taxon>
        <taxon>Spiralia</taxon>
        <taxon>Lophotrochozoa</taxon>
        <taxon>Platyhelminthes</taxon>
        <taxon>Cestoda</taxon>
        <taxon>Eucestoda</taxon>
        <taxon>Cyclophyllidea</taxon>
        <taxon>Hymenolepididae</taxon>
        <taxon>Hymenolepis</taxon>
    </lineage>
</organism>
<dbReference type="Proteomes" id="UP000274504">
    <property type="component" value="Unassembled WGS sequence"/>
</dbReference>
<name>A0A0R3SAK4_HYMDI</name>